<feature type="domain" description="Lcl C-terminal" evidence="1">
    <location>
        <begin position="221"/>
        <end position="331"/>
    </location>
</feature>
<evidence type="ECO:0000259" key="1">
    <source>
        <dbReference type="Pfam" id="PF07603"/>
    </source>
</evidence>
<reference evidence="2 3" key="1">
    <citation type="submission" date="2016-10" db="EMBL/GenBank/DDBJ databases">
        <authorList>
            <person name="Varghese N."/>
            <person name="Submissions S."/>
        </authorList>
    </citation>
    <scope>NUCLEOTIDE SEQUENCE [LARGE SCALE GENOMIC DNA]</scope>
    <source>
        <strain evidence="2 3">DSM 1741</strain>
    </source>
</reference>
<gene>
    <name evidence="2" type="ORF">SAMN05421830_111111</name>
</gene>
<dbReference type="EMBL" id="FOTO01000011">
    <property type="protein sequence ID" value="SFM01562.1"/>
    <property type="molecule type" value="Genomic_DNA"/>
</dbReference>
<dbReference type="RefSeq" id="WP_092193564.1">
    <property type="nucleotide sequence ID" value="NZ_FOTO01000011.1"/>
</dbReference>
<name>A0A8G2C4S6_DESNO</name>
<dbReference type="AlphaFoldDB" id="A0A8G2C4S6"/>
<evidence type="ECO:0000313" key="2">
    <source>
        <dbReference type="EMBL" id="SFM01562.1"/>
    </source>
</evidence>
<dbReference type="OrthoDB" id="9793251at2"/>
<sequence>MASHPVRHILATSQTVCFNAKGLPVDCAGSGQDGEFRTGLAWPDPRFRLLENLLAQDLLTGLVWPRTASIGDFPMSWPEALSAVARMNEEHAFGHADWRLPNRRELSSLISYNHHRPALPAQHPFTVSQTWYWTSTTASRAPGYAWHVHLEGGRMFYGDKTRDAMVWPVRGESPLLTRTGQRTCRDVSGNVVGCEGTGQDAELLKGAAWPEPRFAPKDAGVRDLLTGLLWTRSADLCGVCTWEEALEAARRHREGDLHWRLPNIRELESLVDAERHDPALPAGHPFENPQEAYWSSTSSAYSPDWAYCLYLHKGAVGVGFKPGREFRAWFVAVE</sequence>
<dbReference type="Pfam" id="PF07603">
    <property type="entry name" value="Lcl_C"/>
    <property type="match status" value="2"/>
</dbReference>
<dbReference type="PANTHER" id="PTHR35812">
    <property type="entry name" value="LIPOPROTEIN"/>
    <property type="match status" value="1"/>
</dbReference>
<keyword evidence="3" id="KW-1185">Reference proteome</keyword>
<organism evidence="2 3">
    <name type="scientific">Desulfomicrobium norvegicum (strain DSM 1741 / NCIMB 8310)</name>
    <name type="common">Desulfovibrio baculatus (strain Norway 4)</name>
    <name type="synonym">Desulfovibrio desulfuricans (strain Norway 4)</name>
    <dbReference type="NCBI Taxonomy" id="52561"/>
    <lineage>
        <taxon>Bacteria</taxon>
        <taxon>Pseudomonadati</taxon>
        <taxon>Thermodesulfobacteriota</taxon>
        <taxon>Desulfovibrionia</taxon>
        <taxon>Desulfovibrionales</taxon>
        <taxon>Desulfomicrobiaceae</taxon>
        <taxon>Desulfomicrobium</taxon>
    </lineage>
</organism>
<protein>
    <recommendedName>
        <fullName evidence="1">Lcl C-terminal domain-containing protein</fullName>
    </recommendedName>
</protein>
<evidence type="ECO:0000313" key="3">
    <source>
        <dbReference type="Proteomes" id="UP000199581"/>
    </source>
</evidence>
<accession>A0A8G2C4S6</accession>
<dbReference type="InterPro" id="IPR011460">
    <property type="entry name" value="Lcl_C"/>
</dbReference>
<proteinExistence type="predicted"/>
<feature type="domain" description="Lcl C-terminal" evidence="1">
    <location>
        <begin position="56"/>
        <end position="170"/>
    </location>
</feature>
<comment type="caution">
    <text evidence="2">The sequence shown here is derived from an EMBL/GenBank/DDBJ whole genome shotgun (WGS) entry which is preliminary data.</text>
</comment>
<dbReference type="PANTHER" id="PTHR35812:SF1">
    <property type="entry name" value="LIPOPROTEIN"/>
    <property type="match status" value="1"/>
</dbReference>
<dbReference type="Proteomes" id="UP000199581">
    <property type="component" value="Unassembled WGS sequence"/>
</dbReference>